<protein>
    <submittedName>
        <fullName evidence="3">Ser/Thr protein phosphatase family protein</fullName>
    </submittedName>
</protein>
<feature type="domain" description="Calcineurin-like phosphoesterase" evidence="2">
    <location>
        <begin position="72"/>
        <end position="286"/>
    </location>
</feature>
<dbReference type="HOGENOM" id="CLU_047693_0_0_0"/>
<dbReference type="GO" id="GO:0003993">
    <property type="term" value="F:acid phosphatase activity"/>
    <property type="evidence" value="ECO:0007669"/>
    <property type="project" value="InterPro"/>
</dbReference>
<dbReference type="AlphaFoldDB" id="C1F184"/>
<dbReference type="InterPro" id="IPR004843">
    <property type="entry name" value="Calcineurin-like_PHP"/>
</dbReference>
<dbReference type="InParanoid" id="C1F184"/>
<evidence type="ECO:0000256" key="1">
    <source>
        <dbReference type="ARBA" id="ARBA00022729"/>
    </source>
</evidence>
<organism evidence="3 4">
    <name type="scientific">Acidobacterium capsulatum (strain ATCC 51196 / DSM 11244 / BCRC 80197 / JCM 7670 / NBRC 15755 / NCIMB 13165 / 161)</name>
    <dbReference type="NCBI Taxonomy" id="240015"/>
    <lineage>
        <taxon>Bacteria</taxon>
        <taxon>Pseudomonadati</taxon>
        <taxon>Acidobacteriota</taxon>
        <taxon>Terriglobia</taxon>
        <taxon>Terriglobales</taxon>
        <taxon>Acidobacteriaceae</taxon>
        <taxon>Acidobacterium</taxon>
    </lineage>
</organism>
<dbReference type="Gene3D" id="3.60.21.10">
    <property type="match status" value="1"/>
</dbReference>
<dbReference type="Pfam" id="PF00149">
    <property type="entry name" value="Metallophos"/>
    <property type="match status" value="1"/>
</dbReference>
<dbReference type="RefSeq" id="WP_015897474.1">
    <property type="nucleotide sequence ID" value="NC_012483.1"/>
</dbReference>
<evidence type="ECO:0000313" key="4">
    <source>
        <dbReference type="Proteomes" id="UP000002207"/>
    </source>
</evidence>
<reference evidence="3 4" key="1">
    <citation type="journal article" date="2009" name="Appl. Environ. Microbiol.">
        <title>Three genomes from the phylum Acidobacteria provide insight into the lifestyles of these microorganisms in soils.</title>
        <authorList>
            <person name="Ward N.L."/>
            <person name="Challacombe J.F."/>
            <person name="Janssen P.H."/>
            <person name="Henrissat B."/>
            <person name="Coutinho P.M."/>
            <person name="Wu M."/>
            <person name="Xie G."/>
            <person name="Haft D.H."/>
            <person name="Sait M."/>
            <person name="Badger J."/>
            <person name="Barabote R.D."/>
            <person name="Bradley B."/>
            <person name="Brettin T.S."/>
            <person name="Brinkac L.M."/>
            <person name="Bruce D."/>
            <person name="Creasy T."/>
            <person name="Daugherty S.C."/>
            <person name="Davidsen T.M."/>
            <person name="DeBoy R.T."/>
            <person name="Detter J.C."/>
            <person name="Dodson R.J."/>
            <person name="Durkin A.S."/>
            <person name="Ganapathy A."/>
            <person name="Gwinn-Giglio M."/>
            <person name="Han C.S."/>
            <person name="Khouri H."/>
            <person name="Kiss H."/>
            <person name="Kothari S.P."/>
            <person name="Madupu R."/>
            <person name="Nelson K.E."/>
            <person name="Nelson W.C."/>
            <person name="Paulsen I."/>
            <person name="Penn K."/>
            <person name="Ren Q."/>
            <person name="Rosovitz M.J."/>
            <person name="Selengut J.D."/>
            <person name="Shrivastava S."/>
            <person name="Sullivan S.A."/>
            <person name="Tapia R."/>
            <person name="Thompson L.S."/>
            <person name="Watkins K.L."/>
            <person name="Yang Q."/>
            <person name="Yu C."/>
            <person name="Zafar N."/>
            <person name="Zhou L."/>
            <person name="Kuske C.R."/>
        </authorList>
    </citation>
    <scope>NUCLEOTIDE SEQUENCE [LARGE SCALE GENOMIC DNA]</scope>
    <source>
        <strain evidence="4">ATCC 51196 / DSM 11244 / BCRC 80197 / JCM 7670 / NBRC 15755 / NCIMB 13165 / 161</strain>
    </source>
</reference>
<keyword evidence="1" id="KW-0732">Signal</keyword>
<dbReference type="EMBL" id="CP001472">
    <property type="protein sequence ID" value="ACO32969.1"/>
    <property type="molecule type" value="Genomic_DNA"/>
</dbReference>
<keyword evidence="4" id="KW-1185">Reference proteome</keyword>
<dbReference type="STRING" id="240015.ACP_2387"/>
<dbReference type="PANTHER" id="PTHR22953:SF153">
    <property type="entry name" value="PURPLE ACID PHOSPHATASE"/>
    <property type="match status" value="1"/>
</dbReference>
<proteinExistence type="predicted"/>
<dbReference type="InterPro" id="IPR029052">
    <property type="entry name" value="Metallo-depent_PP-like"/>
</dbReference>
<dbReference type="PANTHER" id="PTHR22953">
    <property type="entry name" value="ACID PHOSPHATASE RELATED"/>
    <property type="match status" value="1"/>
</dbReference>
<dbReference type="InterPro" id="IPR039331">
    <property type="entry name" value="PAPs-like"/>
</dbReference>
<dbReference type="Proteomes" id="UP000002207">
    <property type="component" value="Chromosome"/>
</dbReference>
<accession>C1F184</accession>
<dbReference type="SUPFAM" id="SSF56300">
    <property type="entry name" value="Metallo-dependent phosphatases"/>
    <property type="match status" value="1"/>
</dbReference>
<name>C1F184_ACIC5</name>
<sequence length="380" mass="42140">MLHTHVIAPHLTRHKAVGKPRRAVGDPVATLKEYTRFIPIPNPAPNQLAASLDIFDPAAAKAAREAGKLVFHCVGDIGGIYGTATEESIATAMEEQIKAAAPEDVPRFHYVLGDVIYFNGQQTLYKQEFYEPYQYYPALIFAIPGNHDGDTQVRRGDAPDGEPSLYGFFNNFCAAQPEHVTPYRMSMTQPYCYWTLQAPFVTMVGLYSNVEGSLDARGRNDQQAYLEAQMAAAPRDAKLVVTVHHPPYSLDSAHGGTPDILLALDRAIQSTGRLPDAVLSGHVHNYQRFTRTLKGKQIPYIVSGAGGYANTARSLHKLQKELTDVQLPYQTTHADVQLESFQEEEPGFLRITVDEKDLTFDYFTVSFEDDTVALFDSVTV</sequence>
<dbReference type="eggNOG" id="COG1409">
    <property type="taxonomic scope" value="Bacteria"/>
</dbReference>
<evidence type="ECO:0000313" key="3">
    <source>
        <dbReference type="EMBL" id="ACO32969.1"/>
    </source>
</evidence>
<gene>
    <name evidence="3" type="ordered locus">ACP_2387</name>
</gene>
<dbReference type="KEGG" id="aca:ACP_2387"/>
<dbReference type="OrthoDB" id="500534at2"/>
<evidence type="ECO:0000259" key="2">
    <source>
        <dbReference type="Pfam" id="PF00149"/>
    </source>
</evidence>